<dbReference type="OrthoDB" id="446723at2759"/>
<evidence type="ECO:0000313" key="3">
    <source>
        <dbReference type="EMBL" id="KOO26744.1"/>
    </source>
</evidence>
<evidence type="ECO:0000256" key="1">
    <source>
        <dbReference type="SAM" id="Phobius"/>
    </source>
</evidence>
<keyword evidence="1" id="KW-0812">Transmembrane</keyword>
<gene>
    <name evidence="3" type="ORF">Ctob_010868</name>
</gene>
<comment type="caution">
    <text evidence="3">The sequence shown here is derived from an EMBL/GenBank/DDBJ whole genome shotgun (WGS) entry which is preliminary data.</text>
</comment>
<evidence type="ECO:0000256" key="2">
    <source>
        <dbReference type="SAM" id="SignalP"/>
    </source>
</evidence>
<dbReference type="AlphaFoldDB" id="A0A0M0JJI4"/>
<accession>A0A0M0JJI4</accession>
<keyword evidence="2" id="KW-0732">Signal</keyword>
<dbReference type="GO" id="GO:0016787">
    <property type="term" value="F:hydrolase activity"/>
    <property type="evidence" value="ECO:0007669"/>
    <property type="project" value="UniProtKB-KW"/>
</dbReference>
<keyword evidence="1" id="KW-1133">Transmembrane helix</keyword>
<sequence length="157" mass="16975">MRVLYLTPWLLLALLLLLRVLPAEPLISPAAESAMWYYIIVVGSFEALNYLMIIPLSAWDKGHGANAFGHLYCYFGPMDYTRPSQSGLTNARVVRVPTSDGETLGAWHVLPGGAPSREVAVAVAAGAPIDGVYDEALRRADSLAGVKAILYLHGMGY</sequence>
<feature type="transmembrane region" description="Helical" evidence="1">
    <location>
        <begin position="33"/>
        <end position="53"/>
    </location>
</feature>
<keyword evidence="1" id="KW-0472">Membrane</keyword>
<feature type="chain" id="PRO_5005601920" evidence="2">
    <location>
        <begin position="26"/>
        <end position="157"/>
    </location>
</feature>
<feature type="signal peptide" evidence="2">
    <location>
        <begin position="1"/>
        <end position="25"/>
    </location>
</feature>
<protein>
    <submittedName>
        <fullName evidence="3">Abhydrolase domain-containing protein 12b</fullName>
    </submittedName>
</protein>
<dbReference type="Proteomes" id="UP000037460">
    <property type="component" value="Unassembled WGS sequence"/>
</dbReference>
<name>A0A0M0JJI4_9EUKA</name>
<organism evidence="3 4">
    <name type="scientific">Chrysochromulina tobinii</name>
    <dbReference type="NCBI Taxonomy" id="1460289"/>
    <lineage>
        <taxon>Eukaryota</taxon>
        <taxon>Haptista</taxon>
        <taxon>Haptophyta</taxon>
        <taxon>Prymnesiophyceae</taxon>
        <taxon>Prymnesiales</taxon>
        <taxon>Chrysochromulinaceae</taxon>
        <taxon>Chrysochromulina</taxon>
    </lineage>
</organism>
<keyword evidence="4" id="KW-1185">Reference proteome</keyword>
<proteinExistence type="predicted"/>
<evidence type="ECO:0000313" key="4">
    <source>
        <dbReference type="Proteomes" id="UP000037460"/>
    </source>
</evidence>
<dbReference type="EMBL" id="JWZX01002810">
    <property type="protein sequence ID" value="KOO26744.1"/>
    <property type="molecule type" value="Genomic_DNA"/>
</dbReference>
<reference evidence="4" key="1">
    <citation type="journal article" date="2015" name="PLoS Genet.">
        <title>Genome Sequence and Transcriptome Analyses of Chrysochromulina tobin: Metabolic Tools for Enhanced Algal Fitness in the Prominent Order Prymnesiales (Haptophyceae).</title>
        <authorList>
            <person name="Hovde B.T."/>
            <person name="Deodato C.R."/>
            <person name="Hunsperger H.M."/>
            <person name="Ryken S.A."/>
            <person name="Yost W."/>
            <person name="Jha R.K."/>
            <person name="Patterson J."/>
            <person name="Monnat R.J. Jr."/>
            <person name="Barlow S.B."/>
            <person name="Starkenburg S.R."/>
            <person name="Cattolico R.A."/>
        </authorList>
    </citation>
    <scope>NUCLEOTIDE SEQUENCE</scope>
    <source>
        <strain evidence="4">CCMP291</strain>
    </source>
</reference>
<keyword evidence="3" id="KW-0378">Hydrolase</keyword>